<accession>A0A813UDQ7</accession>
<dbReference type="AlphaFoldDB" id="A0A813UDQ7"/>
<evidence type="ECO:0000313" key="1">
    <source>
        <dbReference type="EMBL" id="CAF0824470.1"/>
    </source>
</evidence>
<evidence type="ECO:0000313" key="2">
    <source>
        <dbReference type="Proteomes" id="UP000663845"/>
    </source>
</evidence>
<sequence length="245" mass="29135">MSIIQSILAMLPNLTHLRLITSEPNEDYSLFDGYRWEKFIQTNLLQSKQFEFCFLPRVKTQQDLTLMDALVLSYQTPFWIENKHWIVKFDCESKKYDLKRYTNVTSMSEDNINYFGQTRLYTIPIIRDKFGYFDRQTQVSQRTYEDVFEGIKVVYEGTIILNSVSNIIDNNQTIIVDVNELILNVNSIIMESIQDKNDSIMNYKFQNVKYLTLLIYEKWPINLIEHLSTIVNLWNIDILILDFQC</sequence>
<gene>
    <name evidence="1" type="ORF">JYZ213_LOCUS6491</name>
</gene>
<reference evidence="1" key="1">
    <citation type="submission" date="2021-02" db="EMBL/GenBank/DDBJ databases">
        <authorList>
            <person name="Nowell W R."/>
        </authorList>
    </citation>
    <scope>NUCLEOTIDE SEQUENCE</scope>
</reference>
<name>A0A813UDQ7_9BILA</name>
<dbReference type="Proteomes" id="UP000663845">
    <property type="component" value="Unassembled WGS sequence"/>
</dbReference>
<organism evidence="1 2">
    <name type="scientific">Adineta steineri</name>
    <dbReference type="NCBI Taxonomy" id="433720"/>
    <lineage>
        <taxon>Eukaryota</taxon>
        <taxon>Metazoa</taxon>
        <taxon>Spiralia</taxon>
        <taxon>Gnathifera</taxon>
        <taxon>Rotifera</taxon>
        <taxon>Eurotatoria</taxon>
        <taxon>Bdelloidea</taxon>
        <taxon>Adinetida</taxon>
        <taxon>Adinetidae</taxon>
        <taxon>Adineta</taxon>
    </lineage>
</organism>
<protein>
    <submittedName>
        <fullName evidence="1">Uncharacterized protein</fullName>
    </submittedName>
</protein>
<comment type="caution">
    <text evidence="1">The sequence shown here is derived from an EMBL/GenBank/DDBJ whole genome shotgun (WGS) entry which is preliminary data.</text>
</comment>
<dbReference type="EMBL" id="CAJNOG010000041">
    <property type="protein sequence ID" value="CAF0824470.1"/>
    <property type="molecule type" value="Genomic_DNA"/>
</dbReference>
<proteinExistence type="predicted"/>